<organism evidence="1 2">
    <name type="scientific">Paenibacillus albiflavus</name>
    <dbReference type="NCBI Taxonomy" id="2545760"/>
    <lineage>
        <taxon>Bacteria</taxon>
        <taxon>Bacillati</taxon>
        <taxon>Bacillota</taxon>
        <taxon>Bacilli</taxon>
        <taxon>Bacillales</taxon>
        <taxon>Paenibacillaceae</taxon>
        <taxon>Paenibacillus</taxon>
    </lineage>
</organism>
<keyword evidence="2" id="KW-1185">Reference proteome</keyword>
<dbReference type="GO" id="GO:0016757">
    <property type="term" value="F:glycosyltransferase activity"/>
    <property type="evidence" value="ECO:0007669"/>
    <property type="project" value="UniProtKB-KW"/>
</dbReference>
<keyword evidence="1" id="KW-0328">Glycosyltransferase</keyword>
<dbReference type="OrthoDB" id="2581333at2"/>
<dbReference type="SUPFAM" id="SSF53271">
    <property type="entry name" value="PRTase-like"/>
    <property type="match status" value="1"/>
</dbReference>
<name>A0A4R4DWT4_9BACL</name>
<dbReference type="InterPro" id="IPR029057">
    <property type="entry name" value="PRTase-like"/>
</dbReference>
<proteinExistence type="predicted"/>
<dbReference type="RefSeq" id="WP_132420577.1">
    <property type="nucleotide sequence ID" value="NZ_SKFG01000054.1"/>
</dbReference>
<gene>
    <name evidence="1" type="ORF">E0485_24030</name>
</gene>
<comment type="caution">
    <text evidence="1">The sequence shown here is derived from an EMBL/GenBank/DDBJ whole genome shotgun (WGS) entry which is preliminary data.</text>
</comment>
<reference evidence="1 2" key="1">
    <citation type="submission" date="2019-03" db="EMBL/GenBank/DDBJ databases">
        <authorList>
            <person name="Kim M.K.M."/>
        </authorList>
    </citation>
    <scope>NUCLEOTIDE SEQUENCE [LARGE SCALE GENOMIC DNA]</scope>
    <source>
        <strain evidence="1 2">18JY21-1</strain>
    </source>
</reference>
<accession>A0A4R4DWT4</accession>
<dbReference type="Proteomes" id="UP000295418">
    <property type="component" value="Unassembled WGS sequence"/>
</dbReference>
<protein>
    <submittedName>
        <fullName evidence="1">Phosphoribosyltransferase</fullName>
    </submittedName>
</protein>
<sequence>MSDVRVSQLLLERLISTNGLAVRKSMEDDAFWYTSGIPGPFYINTENIAGKNEAIEVLNNLNNILKANQSKEQQSKAILKTVNQVVNADKSYDASIDALLEFYLSQNSNEPSMISGGERRDWFFSIPIAKKLKIPHIFLYKNGEYHVTDHEGNSVELDLHNKKVLHVADIINQASSYSNRWIPILKNAGVEFSETLSVAVRSQEGIDKLRENNISVISPLIVDIPLFMEAYNLGLINEFAYNEIGLYYHSPESWTRQFIKGNSINYSLKSNIDNVKDGRIQSFKENDPYQLKNEFPWFFS</sequence>
<dbReference type="Gene3D" id="3.40.50.2020">
    <property type="match status" value="1"/>
</dbReference>
<evidence type="ECO:0000313" key="1">
    <source>
        <dbReference type="EMBL" id="TCZ69023.1"/>
    </source>
</evidence>
<dbReference type="EMBL" id="SKFG01000054">
    <property type="protein sequence ID" value="TCZ69023.1"/>
    <property type="molecule type" value="Genomic_DNA"/>
</dbReference>
<dbReference type="AlphaFoldDB" id="A0A4R4DWT4"/>
<evidence type="ECO:0000313" key="2">
    <source>
        <dbReference type="Proteomes" id="UP000295418"/>
    </source>
</evidence>
<keyword evidence="1" id="KW-0808">Transferase</keyword>